<dbReference type="AlphaFoldDB" id="A0A3S2UW72"/>
<organism evidence="2 3">
    <name type="scientific">Inhella crocodyli</name>
    <dbReference type="NCBI Taxonomy" id="2499851"/>
    <lineage>
        <taxon>Bacteria</taxon>
        <taxon>Pseudomonadati</taxon>
        <taxon>Pseudomonadota</taxon>
        <taxon>Betaproteobacteria</taxon>
        <taxon>Burkholderiales</taxon>
        <taxon>Sphaerotilaceae</taxon>
        <taxon>Inhella</taxon>
    </lineage>
</organism>
<dbReference type="EMBL" id="SACM01000002">
    <property type="protein sequence ID" value="RVT86342.1"/>
    <property type="molecule type" value="Genomic_DNA"/>
</dbReference>
<dbReference type="RefSeq" id="WP_127682838.1">
    <property type="nucleotide sequence ID" value="NZ_SACM01000002.1"/>
</dbReference>
<keyword evidence="3" id="KW-1185">Reference proteome</keyword>
<sequence length="192" mass="21069">MLLWIALPLAQGPWGTRWDAKLGTVSQHEERLSVRLLPPQRSTPEPPADPGLPPGGTLPDLSAIDFQVDESAAPSDAGAGTWQQALVDQVHWPDALLPEGQEAQVRVFWQRGAQGELVAWESQTSPGLTSAFEAQVRSALDRAVDDPAAQGQRGCWTVRFDAREHRIDLQVHAGRQAETARACLGFDRNKRR</sequence>
<reference evidence="2 3" key="1">
    <citation type="submission" date="2019-01" db="EMBL/GenBank/DDBJ databases">
        <authorList>
            <person name="Chen W.-M."/>
        </authorList>
    </citation>
    <scope>NUCLEOTIDE SEQUENCE [LARGE SCALE GENOMIC DNA]</scope>
    <source>
        <strain evidence="2 3">CCP-18</strain>
    </source>
</reference>
<feature type="compositionally biased region" description="Pro residues" evidence="1">
    <location>
        <begin position="44"/>
        <end position="53"/>
    </location>
</feature>
<evidence type="ECO:0000256" key="1">
    <source>
        <dbReference type="SAM" id="MobiDB-lite"/>
    </source>
</evidence>
<evidence type="ECO:0000313" key="2">
    <source>
        <dbReference type="EMBL" id="RVT86342.1"/>
    </source>
</evidence>
<evidence type="ECO:0000313" key="3">
    <source>
        <dbReference type="Proteomes" id="UP000288587"/>
    </source>
</evidence>
<gene>
    <name evidence="2" type="ORF">EOD73_09970</name>
</gene>
<proteinExistence type="predicted"/>
<name>A0A3S2UW72_9BURK</name>
<accession>A0A3S2UW72</accession>
<dbReference type="Proteomes" id="UP000288587">
    <property type="component" value="Unassembled WGS sequence"/>
</dbReference>
<protein>
    <submittedName>
        <fullName evidence="2">Uncharacterized protein</fullName>
    </submittedName>
</protein>
<comment type="caution">
    <text evidence="2">The sequence shown here is derived from an EMBL/GenBank/DDBJ whole genome shotgun (WGS) entry which is preliminary data.</text>
</comment>
<feature type="region of interest" description="Disordered" evidence="1">
    <location>
        <begin position="34"/>
        <end position="61"/>
    </location>
</feature>